<proteinExistence type="predicted"/>
<organism evidence="1">
    <name type="scientific">Strongyloides ratti</name>
    <name type="common">Parasitic roundworm</name>
    <dbReference type="NCBI Taxonomy" id="34506"/>
    <lineage>
        <taxon>Eukaryota</taxon>
        <taxon>Metazoa</taxon>
        <taxon>Ecdysozoa</taxon>
        <taxon>Nematoda</taxon>
        <taxon>Chromadorea</taxon>
        <taxon>Rhabditida</taxon>
        <taxon>Tylenchina</taxon>
        <taxon>Panagrolaimomorpha</taxon>
        <taxon>Strongyloidoidea</taxon>
        <taxon>Strongyloididae</taxon>
        <taxon>Strongyloides</taxon>
    </lineage>
</organism>
<dbReference type="AlphaFoldDB" id="A0A090LAR2"/>
<evidence type="ECO:0000313" key="3">
    <source>
        <dbReference type="WBParaSite" id="SRAE_2000150800.1"/>
    </source>
</evidence>
<dbReference type="WBParaSite" id="SRAE_2000150800.1">
    <property type="protein sequence ID" value="SRAE_2000150800.1"/>
    <property type="gene ID" value="WBGene00261713"/>
</dbReference>
<dbReference type="WormBase" id="SRAE_2000150800">
    <property type="protein sequence ID" value="SRP05259"/>
    <property type="gene ID" value="WBGene00261713"/>
</dbReference>
<reference evidence="1" key="1">
    <citation type="submission" date="2014-09" db="EMBL/GenBank/DDBJ databases">
        <authorList>
            <person name="Aslett A.Martin."/>
        </authorList>
    </citation>
    <scope>NUCLEOTIDE SEQUENCE</scope>
    <source>
        <strain evidence="1">ED321 Heterogonic</strain>
    </source>
</reference>
<gene>
    <name evidence="1 3 4" type="ORF">SRAE_2000150800</name>
</gene>
<protein>
    <submittedName>
        <fullName evidence="1 3">Uncharacterized protein</fullName>
    </submittedName>
</protein>
<keyword evidence="2" id="KW-1185">Reference proteome</keyword>
<accession>A0A090LAR2</accession>
<evidence type="ECO:0000313" key="1">
    <source>
        <dbReference type="EMBL" id="CEF66842.1"/>
    </source>
</evidence>
<reference evidence="2" key="2">
    <citation type="submission" date="2014-09" db="EMBL/GenBank/DDBJ databases">
        <authorList>
            <person name="Martin A.A."/>
        </authorList>
    </citation>
    <scope>NUCLEOTIDE SEQUENCE</scope>
    <source>
        <strain evidence="2">ED321</strain>
    </source>
</reference>
<name>A0A090LAR2_STRRB</name>
<dbReference type="GeneID" id="36379207"/>
<dbReference type="EMBL" id="LN609529">
    <property type="protein sequence ID" value="CEF66842.1"/>
    <property type="molecule type" value="Genomic_DNA"/>
</dbReference>
<evidence type="ECO:0000313" key="4">
    <source>
        <dbReference type="WormBase" id="SRAE_2000150800"/>
    </source>
</evidence>
<evidence type="ECO:0000313" key="2">
    <source>
        <dbReference type="Proteomes" id="UP000035682"/>
    </source>
</evidence>
<dbReference type="CTD" id="36379207"/>
<sequence>MIYDGLEIFLFSSYFVDKIVNKSIANVEILNNKKKNNLEDLIIPRTFKISNTEYVDIENNYHILQRSKTWQAYDTSNKKDFLLQNLSQSNDNLFNNKKIKNDIFESYYFQSKYLKKFIDTYFNKHIPILKTEYGEEIIGIFLKIFTEPPFNIIYSVRYLEEIEWNNLKRLKYEINWKNLVSKKNEITCFNVELRNINRNIECSVYGTFGKGRMIRFEKGYYYIKRWIFNFANFD</sequence>
<reference evidence="3" key="3">
    <citation type="submission" date="2020-12" db="UniProtKB">
        <authorList>
            <consortium name="WormBaseParasite"/>
        </authorList>
    </citation>
    <scope>IDENTIFICATION</scope>
</reference>
<dbReference type="Proteomes" id="UP000035682">
    <property type="component" value="Unplaced"/>
</dbReference>
<dbReference type="RefSeq" id="XP_024506042.1">
    <property type="nucleotide sequence ID" value="XM_024652468.1"/>
</dbReference>